<proteinExistence type="predicted"/>
<protein>
    <submittedName>
        <fullName evidence="2">SusD/RagB family nutrient-binding outer membrane lipoprotein</fullName>
    </submittedName>
</protein>
<name>A0ABP7SSV8_9BACT</name>
<accession>A0ABP7SSV8</accession>
<evidence type="ECO:0000313" key="3">
    <source>
        <dbReference type="Proteomes" id="UP001500567"/>
    </source>
</evidence>
<evidence type="ECO:0000313" key="2">
    <source>
        <dbReference type="EMBL" id="GAA4016101.1"/>
    </source>
</evidence>
<evidence type="ECO:0000256" key="1">
    <source>
        <dbReference type="SAM" id="SignalP"/>
    </source>
</evidence>
<gene>
    <name evidence="2" type="ORF">GCM10022408_31950</name>
</gene>
<reference evidence="3" key="1">
    <citation type="journal article" date="2019" name="Int. J. Syst. Evol. Microbiol.">
        <title>The Global Catalogue of Microorganisms (GCM) 10K type strain sequencing project: providing services to taxonomists for standard genome sequencing and annotation.</title>
        <authorList>
            <consortium name="The Broad Institute Genomics Platform"/>
            <consortium name="The Broad Institute Genome Sequencing Center for Infectious Disease"/>
            <person name="Wu L."/>
            <person name="Ma J."/>
        </authorList>
    </citation>
    <scope>NUCLEOTIDE SEQUENCE [LARGE SCALE GENOMIC DNA]</scope>
    <source>
        <strain evidence="3">JCM 17224</strain>
    </source>
</reference>
<comment type="caution">
    <text evidence="2">The sequence shown here is derived from an EMBL/GenBank/DDBJ whole genome shotgun (WGS) entry which is preliminary data.</text>
</comment>
<dbReference type="EMBL" id="BAABDJ010000036">
    <property type="protein sequence ID" value="GAA4016101.1"/>
    <property type="molecule type" value="Genomic_DNA"/>
</dbReference>
<keyword evidence="2" id="KW-0449">Lipoprotein</keyword>
<dbReference type="Proteomes" id="UP001500567">
    <property type="component" value="Unassembled WGS sequence"/>
</dbReference>
<keyword evidence="1" id="KW-0732">Signal</keyword>
<dbReference type="InterPro" id="IPR041662">
    <property type="entry name" value="SusD-like_2"/>
</dbReference>
<feature type="signal peptide" evidence="1">
    <location>
        <begin position="1"/>
        <end position="20"/>
    </location>
</feature>
<dbReference type="Gene3D" id="1.25.40.390">
    <property type="match status" value="1"/>
</dbReference>
<keyword evidence="3" id="KW-1185">Reference proteome</keyword>
<sequence length="486" mass="53091">MRFSRFTKYATFLLSLGLLGACDSFLDVNQNPNSVLVAPPANTLVAAETHLGFLMGSDIHRYSSLFVQQFSGQGGSGIQTAEYDRYNVTATDLNNAWRGNIYGGAQADLQKLIEQTASTSPRYSGMAKIMQAFLFGVTTDAFGDIPYTDALKFEQNLQPKYDKSEEVYTKLITLIDAGVADLDKTSALIPAGDDLIYGGVIANWKKLANTLKLRLYIHYFPLKSSVVAAQLATLAALPSTNFISLNAENFQLTFEDAANKNNPIDQFEGRRPNQFFPSSALVTLMTQKVDPRRAFFFTAFPVAGQYTGAGNGTGVNAVSTAFSRMHVYLRGPLRGATTAYTGTAPVRMLTAAEYHLILAEYFVRTNDLALARTNFELGIRRSMEAAGVVTAADITAYIAGRPAFTAGNALQQIIEEKFVANYGVAVEPWTDWRRTGFPVLTPAANNVTGNLIPRILPYPDLERVANPANTPARANLTTPSVFWDLK</sequence>
<dbReference type="PROSITE" id="PS51257">
    <property type="entry name" value="PROKAR_LIPOPROTEIN"/>
    <property type="match status" value="1"/>
</dbReference>
<dbReference type="Pfam" id="PF12771">
    <property type="entry name" value="SusD-like_2"/>
    <property type="match status" value="1"/>
</dbReference>
<feature type="chain" id="PRO_5046421108" evidence="1">
    <location>
        <begin position="21"/>
        <end position="486"/>
    </location>
</feature>
<dbReference type="SUPFAM" id="SSF48452">
    <property type="entry name" value="TPR-like"/>
    <property type="match status" value="1"/>
</dbReference>
<dbReference type="RefSeq" id="WP_345074370.1">
    <property type="nucleotide sequence ID" value="NZ_BAABDJ010000036.1"/>
</dbReference>
<dbReference type="InterPro" id="IPR011990">
    <property type="entry name" value="TPR-like_helical_dom_sf"/>
</dbReference>
<organism evidence="2 3">
    <name type="scientific">Hymenobacter fastidiosus</name>
    <dbReference type="NCBI Taxonomy" id="486264"/>
    <lineage>
        <taxon>Bacteria</taxon>
        <taxon>Pseudomonadati</taxon>
        <taxon>Bacteroidota</taxon>
        <taxon>Cytophagia</taxon>
        <taxon>Cytophagales</taxon>
        <taxon>Hymenobacteraceae</taxon>
        <taxon>Hymenobacter</taxon>
    </lineage>
</organism>